<sequence length="188" mass="21627">MSFLARVLFAVFGTAGVAAVRRGISDEVSSTTRKHCDMWDVSQAMDTMYDAETSKEEICHKLFKKGDYMDQAWTQGWAREYVRKSLEEKKIKCKDEEMDKGVEFHCKHEYASDGSCNVWAVSQEMDTMYDAETSKEEICHKMFKKGDYMDQAWTQGWANEYARKGLDEKGIECTDKELDEGMKVHCGA</sequence>
<keyword evidence="1" id="KW-0732">Signal</keyword>
<feature type="signal peptide" evidence="1">
    <location>
        <begin position="1"/>
        <end position="19"/>
    </location>
</feature>
<evidence type="ECO:0000256" key="1">
    <source>
        <dbReference type="SAM" id="SignalP"/>
    </source>
</evidence>
<evidence type="ECO:0000313" key="3">
    <source>
        <dbReference type="Proteomes" id="UP000649617"/>
    </source>
</evidence>
<evidence type="ECO:0000313" key="2">
    <source>
        <dbReference type="EMBL" id="CAE7757308.1"/>
    </source>
</evidence>
<comment type="caution">
    <text evidence="2">The sequence shown here is derived from an EMBL/GenBank/DDBJ whole genome shotgun (WGS) entry which is preliminary data.</text>
</comment>
<dbReference type="EMBL" id="CAJNIZ010046821">
    <property type="protein sequence ID" value="CAE7757308.1"/>
    <property type="molecule type" value="Genomic_DNA"/>
</dbReference>
<dbReference type="AlphaFoldDB" id="A0A812XRL9"/>
<name>A0A812XRL9_SYMPI</name>
<gene>
    <name evidence="2" type="ORF">SPIL2461_LOCUS22035</name>
</gene>
<dbReference type="Proteomes" id="UP000649617">
    <property type="component" value="Unassembled WGS sequence"/>
</dbReference>
<keyword evidence="3" id="KW-1185">Reference proteome</keyword>
<reference evidence="2" key="1">
    <citation type="submission" date="2021-02" db="EMBL/GenBank/DDBJ databases">
        <authorList>
            <person name="Dougan E. K."/>
            <person name="Rhodes N."/>
            <person name="Thang M."/>
            <person name="Chan C."/>
        </authorList>
    </citation>
    <scope>NUCLEOTIDE SEQUENCE</scope>
</reference>
<proteinExistence type="predicted"/>
<feature type="chain" id="PRO_5032644478" evidence="1">
    <location>
        <begin position="20"/>
        <end position="188"/>
    </location>
</feature>
<protein>
    <submittedName>
        <fullName evidence="2">Uncharacterized protein</fullName>
    </submittedName>
</protein>
<organism evidence="2 3">
    <name type="scientific">Symbiodinium pilosum</name>
    <name type="common">Dinoflagellate</name>
    <dbReference type="NCBI Taxonomy" id="2952"/>
    <lineage>
        <taxon>Eukaryota</taxon>
        <taxon>Sar</taxon>
        <taxon>Alveolata</taxon>
        <taxon>Dinophyceae</taxon>
        <taxon>Suessiales</taxon>
        <taxon>Symbiodiniaceae</taxon>
        <taxon>Symbiodinium</taxon>
    </lineage>
</organism>
<accession>A0A812XRL9</accession>